<keyword evidence="2" id="KW-1133">Transmembrane helix</keyword>
<feature type="compositionally biased region" description="Basic and acidic residues" evidence="1">
    <location>
        <begin position="153"/>
        <end position="172"/>
    </location>
</feature>
<name>A0ABQ5KA20_9EUKA</name>
<dbReference type="EMBL" id="BQXS01000448">
    <property type="protein sequence ID" value="GKT28717.1"/>
    <property type="molecule type" value="Genomic_DNA"/>
</dbReference>
<evidence type="ECO:0000313" key="4">
    <source>
        <dbReference type="Proteomes" id="UP001057375"/>
    </source>
</evidence>
<reference evidence="3" key="1">
    <citation type="submission" date="2022-03" db="EMBL/GenBank/DDBJ databases">
        <title>Draft genome sequence of Aduncisulcus paluster, a free-living microaerophilic Fornicata.</title>
        <authorList>
            <person name="Yuyama I."/>
            <person name="Kume K."/>
            <person name="Tamura T."/>
            <person name="Inagaki Y."/>
            <person name="Hashimoto T."/>
        </authorList>
    </citation>
    <scope>NUCLEOTIDE SEQUENCE</scope>
    <source>
        <strain evidence="3">NY0171</strain>
    </source>
</reference>
<evidence type="ECO:0000313" key="3">
    <source>
        <dbReference type="EMBL" id="GKT28717.1"/>
    </source>
</evidence>
<gene>
    <name evidence="3" type="ORF">ADUPG1_000827</name>
</gene>
<evidence type="ECO:0000256" key="2">
    <source>
        <dbReference type="SAM" id="Phobius"/>
    </source>
</evidence>
<protein>
    <submittedName>
        <fullName evidence="3">Uncharacterized protein</fullName>
    </submittedName>
</protein>
<feature type="region of interest" description="Disordered" evidence="1">
    <location>
        <begin position="153"/>
        <end position="187"/>
    </location>
</feature>
<organism evidence="3 4">
    <name type="scientific">Aduncisulcus paluster</name>
    <dbReference type="NCBI Taxonomy" id="2918883"/>
    <lineage>
        <taxon>Eukaryota</taxon>
        <taxon>Metamonada</taxon>
        <taxon>Carpediemonas-like organisms</taxon>
        <taxon>Aduncisulcus</taxon>
    </lineage>
</organism>
<keyword evidence="4" id="KW-1185">Reference proteome</keyword>
<accession>A0ABQ5KA20</accession>
<feature type="transmembrane region" description="Helical" evidence="2">
    <location>
        <begin position="6"/>
        <end position="31"/>
    </location>
</feature>
<sequence>MPFLHFAFDIFVPQLLVVPVIGALEVIYISFAGPVSESIEFIIDPKNRKESTVIIKSTLFPKFLGRFRKRGRGLKFRLEEIEKFVIFPSKINPKSQELTLVTKKDPRGMWVFEVLKPELRTLNIIMEEVFLYFGTPDQRKEIKHKRKMRIEQRRKALEKARIEKEQDSQSKPEEEETEESDLKEMVV</sequence>
<evidence type="ECO:0000256" key="1">
    <source>
        <dbReference type="SAM" id="MobiDB-lite"/>
    </source>
</evidence>
<keyword evidence="2" id="KW-0812">Transmembrane</keyword>
<keyword evidence="2" id="KW-0472">Membrane</keyword>
<dbReference type="Proteomes" id="UP001057375">
    <property type="component" value="Unassembled WGS sequence"/>
</dbReference>
<comment type="caution">
    <text evidence="3">The sequence shown here is derived from an EMBL/GenBank/DDBJ whole genome shotgun (WGS) entry which is preliminary data.</text>
</comment>
<proteinExistence type="predicted"/>